<organism evidence="3 5">
    <name type="scientific">Lentibacillus cibarius</name>
    <dbReference type="NCBI Taxonomy" id="2583219"/>
    <lineage>
        <taxon>Bacteria</taxon>
        <taxon>Bacillati</taxon>
        <taxon>Bacillota</taxon>
        <taxon>Bacilli</taxon>
        <taxon>Bacillales</taxon>
        <taxon>Bacillaceae</taxon>
        <taxon>Lentibacillus</taxon>
    </lineage>
</organism>
<dbReference type="SMART" id="SM00052">
    <property type="entry name" value="EAL"/>
    <property type="match status" value="1"/>
</dbReference>
<sequence>MRTVTELDYYHVVQPIINLFSNDICGFEMLLRSDEFDDPQLLFEYAKEQNQLVATDMESIMKAISSLKNEMEGLSDLYICVNVFPITVMDSSFYSFLEKVKSIIDTKAHNIVFEINEAHSDIDLSLFGQVIKEIKKEGFLIAMDDVGKGESTLKAILEINPDIAKIGRYFTNGLANSPKKQQVIRLMLHLFGGDTKVILEGFENEGDLQKAKELGVSFGQGYFFGRPKPINYYIPKLWKLGQV</sequence>
<dbReference type="InterPro" id="IPR001633">
    <property type="entry name" value="EAL_dom"/>
</dbReference>
<dbReference type="EMBL" id="VCIA01000001">
    <property type="protein sequence ID" value="TMN21398.1"/>
    <property type="molecule type" value="Genomic_DNA"/>
</dbReference>
<comment type="caution">
    <text evidence="3">The sequence shown here is derived from an EMBL/GenBank/DDBJ whole genome shotgun (WGS) entry which is preliminary data.</text>
</comment>
<gene>
    <name evidence="2" type="ORF">FFL34_04190</name>
    <name evidence="3" type="ORF">FH966_00275</name>
</gene>
<dbReference type="PROSITE" id="PS50883">
    <property type="entry name" value="EAL"/>
    <property type="match status" value="1"/>
</dbReference>
<feature type="domain" description="EAL" evidence="1">
    <location>
        <begin position="1"/>
        <end position="241"/>
    </location>
</feature>
<evidence type="ECO:0000313" key="5">
    <source>
        <dbReference type="Proteomes" id="UP000319280"/>
    </source>
</evidence>
<dbReference type="PANTHER" id="PTHR33121">
    <property type="entry name" value="CYCLIC DI-GMP PHOSPHODIESTERASE PDEF"/>
    <property type="match status" value="1"/>
</dbReference>
<dbReference type="GO" id="GO:0071111">
    <property type="term" value="F:cyclic-guanylate-specific phosphodiesterase activity"/>
    <property type="evidence" value="ECO:0007669"/>
    <property type="project" value="InterPro"/>
</dbReference>
<evidence type="ECO:0000313" key="4">
    <source>
        <dbReference type="Proteomes" id="UP000306980"/>
    </source>
</evidence>
<dbReference type="Pfam" id="PF00563">
    <property type="entry name" value="EAL"/>
    <property type="match status" value="1"/>
</dbReference>
<evidence type="ECO:0000313" key="2">
    <source>
        <dbReference type="EMBL" id="TMN21398.1"/>
    </source>
</evidence>
<reference evidence="3 5" key="2">
    <citation type="submission" date="2019-07" db="EMBL/GenBank/DDBJ databases">
        <title>Genomic analysis of Lentibacillus sp. NKC851-2.</title>
        <authorList>
            <person name="Oh Y.J."/>
        </authorList>
    </citation>
    <scope>NUCLEOTIDE SEQUENCE [LARGE SCALE GENOMIC DNA]</scope>
    <source>
        <strain evidence="3 5">NKC851-2</strain>
    </source>
</reference>
<evidence type="ECO:0000313" key="3">
    <source>
        <dbReference type="EMBL" id="TRM10277.1"/>
    </source>
</evidence>
<dbReference type="SUPFAM" id="SSF141868">
    <property type="entry name" value="EAL domain-like"/>
    <property type="match status" value="1"/>
</dbReference>
<accession>A0A549YEJ9</accession>
<protein>
    <submittedName>
        <fullName evidence="3">EAL domain-containing protein</fullName>
    </submittedName>
</protein>
<keyword evidence="5" id="KW-1185">Reference proteome</keyword>
<dbReference type="EMBL" id="VJMZ01000001">
    <property type="protein sequence ID" value="TRM10277.1"/>
    <property type="molecule type" value="Genomic_DNA"/>
</dbReference>
<proteinExistence type="predicted"/>
<reference evidence="2 4" key="1">
    <citation type="submission" date="2019-05" db="EMBL/GenBank/DDBJ databases">
        <title>Genomic analysis of Lentibacillus sp. NKC220-2.</title>
        <authorList>
            <person name="Oh Y.J."/>
        </authorList>
    </citation>
    <scope>NUCLEOTIDE SEQUENCE [LARGE SCALE GENOMIC DNA]</scope>
    <source>
        <strain evidence="2 4">NKC220-2</strain>
    </source>
</reference>
<dbReference type="InterPro" id="IPR050706">
    <property type="entry name" value="Cyclic-di-GMP_PDE-like"/>
</dbReference>
<name>A0A549YEJ9_9BACI</name>
<dbReference type="InterPro" id="IPR035919">
    <property type="entry name" value="EAL_sf"/>
</dbReference>
<evidence type="ECO:0000259" key="1">
    <source>
        <dbReference type="PROSITE" id="PS50883"/>
    </source>
</evidence>
<dbReference type="CDD" id="cd01948">
    <property type="entry name" value="EAL"/>
    <property type="match status" value="1"/>
</dbReference>
<dbReference type="OrthoDB" id="581425at2"/>
<dbReference type="Proteomes" id="UP000306980">
    <property type="component" value="Unassembled WGS sequence"/>
</dbReference>
<dbReference type="Proteomes" id="UP000319280">
    <property type="component" value="Unassembled WGS sequence"/>
</dbReference>
<dbReference type="AlphaFoldDB" id="A0A549YEJ9"/>
<dbReference type="PANTHER" id="PTHR33121:SF76">
    <property type="entry name" value="SIGNALING PROTEIN"/>
    <property type="match status" value="1"/>
</dbReference>
<dbReference type="Gene3D" id="3.20.20.450">
    <property type="entry name" value="EAL domain"/>
    <property type="match status" value="1"/>
</dbReference>
<dbReference type="RefSeq" id="WP_138601760.1">
    <property type="nucleotide sequence ID" value="NZ_VJMZ01000001.1"/>
</dbReference>
<accession>A0A5S3QHS5</accession>